<evidence type="ECO:0000313" key="2">
    <source>
        <dbReference type="Proteomes" id="UP000199109"/>
    </source>
</evidence>
<sequence>MELAIAYPNIGLLAVMNRKHVDLLIMGTKCASDEEETLFGSNTLIVMEYLTECPILAIPGGHRIVGRNKIDFPTDYETAFDQERLKYMLVITKSHNSEIKILHSKKERYLEATPERNKALLDSVFKGLQCSFHLLDNMRIHKGIQSFVEDENCDAIVFVDEE</sequence>
<dbReference type="AlphaFoldDB" id="A0A1G7CX98"/>
<dbReference type="SUPFAM" id="SSF52402">
    <property type="entry name" value="Adenine nucleotide alpha hydrolases-like"/>
    <property type="match status" value="2"/>
</dbReference>
<dbReference type="STRING" id="641691.SAMN05421636_10552"/>
<name>A0A1G7CX98_9FLAO</name>
<gene>
    <name evidence="1" type="ORF">SAMN05421636_10552</name>
</gene>
<keyword evidence="2" id="KW-1185">Reference proteome</keyword>
<evidence type="ECO:0000313" key="1">
    <source>
        <dbReference type="EMBL" id="SDE43410.1"/>
    </source>
</evidence>
<dbReference type="Gene3D" id="3.40.50.12370">
    <property type="match status" value="1"/>
</dbReference>
<dbReference type="Proteomes" id="UP000199109">
    <property type="component" value="Unassembled WGS sequence"/>
</dbReference>
<protein>
    <submittedName>
        <fullName evidence="1">Uncharacterized protein</fullName>
    </submittedName>
</protein>
<organism evidence="1 2">
    <name type="scientific">Pricia antarctica</name>
    <dbReference type="NCBI Taxonomy" id="641691"/>
    <lineage>
        <taxon>Bacteria</taxon>
        <taxon>Pseudomonadati</taxon>
        <taxon>Bacteroidota</taxon>
        <taxon>Flavobacteriia</taxon>
        <taxon>Flavobacteriales</taxon>
        <taxon>Flavobacteriaceae</taxon>
        <taxon>Pricia</taxon>
    </lineage>
</organism>
<proteinExistence type="predicted"/>
<accession>A0A1G7CX98</accession>
<dbReference type="EMBL" id="FNAO01000005">
    <property type="protein sequence ID" value="SDE43410.1"/>
    <property type="molecule type" value="Genomic_DNA"/>
</dbReference>
<reference evidence="1 2" key="1">
    <citation type="submission" date="2016-10" db="EMBL/GenBank/DDBJ databases">
        <authorList>
            <person name="de Groot N.N."/>
        </authorList>
    </citation>
    <scope>NUCLEOTIDE SEQUENCE [LARGE SCALE GENOMIC DNA]</scope>
    <source>
        <strain evidence="1 2">DSM 23421</strain>
    </source>
</reference>